<proteinExistence type="predicted"/>
<protein>
    <submittedName>
        <fullName evidence="1">Uncharacterized protein</fullName>
    </submittedName>
</protein>
<gene>
    <name evidence="1" type="ORF">GOBAR_AA06975</name>
</gene>
<name>A0A2P5YDE4_GOSBA</name>
<sequence>MELVDDENMETMVALYCWDQSRQNDLIQLLAEFIDVEPAEDSTPLGEERGVQDPCTVVPRVYIDRRSTLCGIGIDFNAPPTSENLNLGSCLQIHPVVIETDADGDDVYDNNGSFDHEIEEYSDLDLDEVLDDINNESANDDRNVNASSIRNPNRGIMICNDPRVHMSIMDPNAMHASKFSEYPDILLAHRLAVDSEREKLFMG</sequence>
<reference evidence="1 2" key="1">
    <citation type="submission" date="2015-01" db="EMBL/GenBank/DDBJ databases">
        <title>Genome of allotetraploid Gossypium barbadense reveals genomic plasticity and fiber elongation in cotton evolution.</title>
        <authorList>
            <person name="Chen X."/>
            <person name="Liu X."/>
            <person name="Zhao B."/>
            <person name="Zheng H."/>
            <person name="Hu Y."/>
            <person name="Lu G."/>
            <person name="Yang C."/>
            <person name="Chen J."/>
            <person name="Shan C."/>
            <person name="Zhang L."/>
            <person name="Zhou Y."/>
            <person name="Wang L."/>
            <person name="Guo W."/>
            <person name="Bai Y."/>
            <person name="Ruan J."/>
            <person name="Shangguan X."/>
            <person name="Mao Y."/>
            <person name="Jiang J."/>
            <person name="Zhu Y."/>
            <person name="Lei J."/>
            <person name="Kang H."/>
            <person name="Chen S."/>
            <person name="He X."/>
            <person name="Wang R."/>
            <person name="Wang Y."/>
            <person name="Chen J."/>
            <person name="Wang L."/>
            <person name="Yu S."/>
            <person name="Wang B."/>
            <person name="Wei J."/>
            <person name="Song S."/>
            <person name="Lu X."/>
            <person name="Gao Z."/>
            <person name="Gu W."/>
            <person name="Deng X."/>
            <person name="Ma D."/>
            <person name="Wang S."/>
            <person name="Liang W."/>
            <person name="Fang L."/>
            <person name="Cai C."/>
            <person name="Zhu X."/>
            <person name="Zhou B."/>
            <person name="Zhang Y."/>
            <person name="Chen Z."/>
            <person name="Xu S."/>
            <person name="Zhu R."/>
            <person name="Wang S."/>
            <person name="Zhang T."/>
            <person name="Zhao G."/>
        </authorList>
    </citation>
    <scope>NUCLEOTIDE SEQUENCE [LARGE SCALE GENOMIC DNA]</scope>
    <source>
        <strain evidence="2">cv. Xinhai21</strain>
        <tissue evidence="1">Leaf</tissue>
    </source>
</reference>
<evidence type="ECO:0000313" key="1">
    <source>
        <dbReference type="EMBL" id="PPS13618.1"/>
    </source>
</evidence>
<accession>A0A2P5YDE4</accession>
<dbReference type="Proteomes" id="UP000239757">
    <property type="component" value="Unassembled WGS sequence"/>
</dbReference>
<organism evidence="1 2">
    <name type="scientific">Gossypium barbadense</name>
    <name type="common">Sea Island cotton</name>
    <name type="synonym">Hibiscus barbadensis</name>
    <dbReference type="NCBI Taxonomy" id="3634"/>
    <lineage>
        <taxon>Eukaryota</taxon>
        <taxon>Viridiplantae</taxon>
        <taxon>Streptophyta</taxon>
        <taxon>Embryophyta</taxon>
        <taxon>Tracheophyta</taxon>
        <taxon>Spermatophyta</taxon>
        <taxon>Magnoliopsida</taxon>
        <taxon>eudicotyledons</taxon>
        <taxon>Gunneridae</taxon>
        <taxon>Pentapetalae</taxon>
        <taxon>rosids</taxon>
        <taxon>malvids</taxon>
        <taxon>Malvales</taxon>
        <taxon>Malvaceae</taxon>
        <taxon>Malvoideae</taxon>
        <taxon>Gossypium</taxon>
    </lineage>
</organism>
<dbReference type="AlphaFoldDB" id="A0A2P5YDE4"/>
<dbReference type="EMBL" id="KZ663329">
    <property type="protein sequence ID" value="PPS13618.1"/>
    <property type="molecule type" value="Genomic_DNA"/>
</dbReference>
<evidence type="ECO:0000313" key="2">
    <source>
        <dbReference type="Proteomes" id="UP000239757"/>
    </source>
</evidence>